<gene>
    <name evidence="2" type="ORF">GSLYS_00008569001</name>
</gene>
<protein>
    <submittedName>
        <fullName evidence="2">Uncharacterized protein</fullName>
    </submittedName>
</protein>
<accession>A0AAV2HPZ8</accession>
<organism evidence="2 3">
    <name type="scientific">Lymnaea stagnalis</name>
    <name type="common">Great pond snail</name>
    <name type="synonym">Helix stagnalis</name>
    <dbReference type="NCBI Taxonomy" id="6523"/>
    <lineage>
        <taxon>Eukaryota</taxon>
        <taxon>Metazoa</taxon>
        <taxon>Spiralia</taxon>
        <taxon>Lophotrochozoa</taxon>
        <taxon>Mollusca</taxon>
        <taxon>Gastropoda</taxon>
        <taxon>Heterobranchia</taxon>
        <taxon>Euthyneura</taxon>
        <taxon>Panpulmonata</taxon>
        <taxon>Hygrophila</taxon>
        <taxon>Lymnaeoidea</taxon>
        <taxon>Lymnaeidae</taxon>
        <taxon>Lymnaea</taxon>
    </lineage>
</organism>
<keyword evidence="3" id="KW-1185">Reference proteome</keyword>
<feature type="coiled-coil region" evidence="1">
    <location>
        <begin position="23"/>
        <end position="50"/>
    </location>
</feature>
<reference evidence="2 3" key="1">
    <citation type="submission" date="2024-04" db="EMBL/GenBank/DDBJ databases">
        <authorList>
            <consortium name="Genoscope - CEA"/>
            <person name="William W."/>
        </authorList>
    </citation>
    <scope>NUCLEOTIDE SEQUENCE [LARGE SCALE GENOMIC DNA]</scope>
</reference>
<comment type="caution">
    <text evidence="2">The sequence shown here is derived from an EMBL/GenBank/DDBJ whole genome shotgun (WGS) entry which is preliminary data.</text>
</comment>
<sequence>MPMASHENESTTMTAAASLIQENKLKAAQLHSMNQQINILEQEVELLKLEKKWCFDAEGKRKIPTAEQQALKICQELVLYPHLTEDVVKALRMKHIDLQTNLSELQLKCDALKEYMK</sequence>
<evidence type="ECO:0000256" key="1">
    <source>
        <dbReference type="SAM" id="Coils"/>
    </source>
</evidence>
<evidence type="ECO:0000313" key="2">
    <source>
        <dbReference type="EMBL" id="CAL1534609.1"/>
    </source>
</evidence>
<dbReference type="Proteomes" id="UP001497497">
    <property type="component" value="Unassembled WGS sequence"/>
</dbReference>
<proteinExistence type="predicted"/>
<evidence type="ECO:0000313" key="3">
    <source>
        <dbReference type="Proteomes" id="UP001497497"/>
    </source>
</evidence>
<dbReference type="AlphaFoldDB" id="A0AAV2HPZ8"/>
<name>A0AAV2HPZ8_LYMST</name>
<dbReference type="EMBL" id="CAXITT010000176">
    <property type="protein sequence ID" value="CAL1534609.1"/>
    <property type="molecule type" value="Genomic_DNA"/>
</dbReference>
<keyword evidence="1" id="KW-0175">Coiled coil</keyword>